<gene>
    <name evidence="1" type="ORF">HPP92_020434</name>
</gene>
<dbReference type="OrthoDB" id="249612at2759"/>
<dbReference type="EMBL" id="JADCNL010000010">
    <property type="protein sequence ID" value="KAG0464365.1"/>
    <property type="molecule type" value="Genomic_DNA"/>
</dbReference>
<sequence>MKGKFCLQKCKRESSLQVTLTTSNNSQVQQLQRLRGMRKSENNGIDLKANSPKRKFGQRQKLEIQIMRFRRQWLPEEEGEVAAAPRVLPEKKRDAAEFSPPQGLQLGIVGGERRLLNNSTWRLYLLQQPSPEGKRMEAW</sequence>
<comment type="caution">
    <text evidence="1">The sequence shown here is derived from an EMBL/GenBank/DDBJ whole genome shotgun (WGS) entry which is preliminary data.</text>
</comment>
<evidence type="ECO:0000313" key="2">
    <source>
        <dbReference type="Proteomes" id="UP000636800"/>
    </source>
</evidence>
<dbReference type="AlphaFoldDB" id="A0A835UKS8"/>
<keyword evidence="2" id="KW-1185">Reference proteome</keyword>
<dbReference type="Proteomes" id="UP000636800">
    <property type="component" value="Chromosome 10"/>
</dbReference>
<organism evidence="1 2">
    <name type="scientific">Vanilla planifolia</name>
    <name type="common">Vanilla</name>
    <dbReference type="NCBI Taxonomy" id="51239"/>
    <lineage>
        <taxon>Eukaryota</taxon>
        <taxon>Viridiplantae</taxon>
        <taxon>Streptophyta</taxon>
        <taxon>Embryophyta</taxon>
        <taxon>Tracheophyta</taxon>
        <taxon>Spermatophyta</taxon>
        <taxon>Magnoliopsida</taxon>
        <taxon>Liliopsida</taxon>
        <taxon>Asparagales</taxon>
        <taxon>Orchidaceae</taxon>
        <taxon>Vanilloideae</taxon>
        <taxon>Vanilleae</taxon>
        <taxon>Vanilla</taxon>
    </lineage>
</organism>
<protein>
    <submittedName>
        <fullName evidence="1">Uncharacterized protein</fullName>
    </submittedName>
</protein>
<proteinExistence type="predicted"/>
<reference evidence="1 2" key="1">
    <citation type="journal article" date="2020" name="Nat. Food">
        <title>A phased Vanilla planifolia genome enables genetic improvement of flavour and production.</title>
        <authorList>
            <person name="Hasing T."/>
            <person name="Tang H."/>
            <person name="Brym M."/>
            <person name="Khazi F."/>
            <person name="Huang T."/>
            <person name="Chambers A.H."/>
        </authorList>
    </citation>
    <scope>NUCLEOTIDE SEQUENCE [LARGE SCALE GENOMIC DNA]</scope>
    <source>
        <tissue evidence="1">Leaf</tissue>
    </source>
</reference>
<evidence type="ECO:0000313" key="1">
    <source>
        <dbReference type="EMBL" id="KAG0464365.1"/>
    </source>
</evidence>
<accession>A0A835UKS8</accession>
<name>A0A835UKS8_VANPL</name>